<evidence type="ECO:0000256" key="3">
    <source>
        <dbReference type="ARBA" id="ARBA00013194"/>
    </source>
</evidence>
<dbReference type="InterPro" id="IPR050245">
    <property type="entry name" value="PrsA_foldase"/>
</dbReference>
<dbReference type="SUPFAM" id="SSF54534">
    <property type="entry name" value="FKBP-like"/>
    <property type="match status" value="1"/>
</dbReference>
<evidence type="ECO:0000313" key="13">
    <source>
        <dbReference type="Proteomes" id="UP000785783"/>
    </source>
</evidence>
<comment type="catalytic activity">
    <reaction evidence="1">
        <text>[protein]-peptidylproline (omega=180) = [protein]-peptidylproline (omega=0)</text>
        <dbReference type="Rhea" id="RHEA:16237"/>
        <dbReference type="Rhea" id="RHEA-COMP:10747"/>
        <dbReference type="Rhea" id="RHEA-COMP:10748"/>
        <dbReference type="ChEBI" id="CHEBI:83833"/>
        <dbReference type="ChEBI" id="CHEBI:83834"/>
        <dbReference type="EC" id="5.2.1.8"/>
    </reaction>
</comment>
<dbReference type="Gene3D" id="3.10.50.40">
    <property type="match status" value="1"/>
</dbReference>
<keyword evidence="6 10" id="KW-0697">Rotamase</keyword>
<comment type="similarity">
    <text evidence="2">Belongs to the PpiC/parvulin rotamase family.</text>
</comment>
<evidence type="ECO:0000256" key="5">
    <source>
        <dbReference type="ARBA" id="ARBA00022729"/>
    </source>
</evidence>
<reference evidence="12" key="1">
    <citation type="submission" date="2020-10" db="EMBL/GenBank/DDBJ databases">
        <title>Microbiome of the Black Sea water column analyzed by genome centric metagenomics.</title>
        <authorList>
            <person name="Cabello-Yeves P.J."/>
            <person name="Callieri C."/>
            <person name="Picazo A."/>
            <person name="Mehrshad M."/>
            <person name="Haro-Moreno J.M."/>
            <person name="Roda-Garcia J."/>
            <person name="Dzembekova N."/>
            <person name="Slabakova V."/>
            <person name="Slabakova N."/>
            <person name="Moncheva S."/>
            <person name="Rodriguez-Valera F."/>
        </authorList>
    </citation>
    <scope>NUCLEOTIDE SEQUENCE</scope>
    <source>
        <strain evidence="12">BS307-5m-G5</strain>
    </source>
</reference>
<dbReference type="InterPro" id="IPR046357">
    <property type="entry name" value="PPIase_dom_sf"/>
</dbReference>
<evidence type="ECO:0000256" key="4">
    <source>
        <dbReference type="ARBA" id="ARBA00018370"/>
    </source>
</evidence>
<sequence>MSEDELYEKVMRRGLAAAAVLGLLIALVAATPAERARLSEAGAIAKVNDHHIDRTEYAAAYQALLSDKTKAPTAGDKKLVLDRLIEEELLVQRGLEIGLLDGDAAVRKAVAMAVIEFVLAQDGTDALGERSLRTYYEENKQRFTPASRLQVAQIFVPYGATPDDAAVTTRLDEVRTALRRGDDFTATAQALGTEILPPLPRVMLTPNKMTDYLGPTLTAAAARLPQGAISDALAGPTGWHFLKIIRNQPGTPPAFDDIRAQIIDALRRDNDDSALRDYLDWLRGRADIVLAPDAPQ</sequence>
<keyword evidence="5" id="KW-0732">Signal</keyword>
<dbReference type="Gene3D" id="1.10.4030.10">
    <property type="entry name" value="Porin chaperone SurA, peptide-binding domain"/>
    <property type="match status" value="1"/>
</dbReference>
<organism evidence="12 13">
    <name type="scientific">PS1 clade bacterium</name>
    <dbReference type="NCBI Taxonomy" id="2175152"/>
    <lineage>
        <taxon>Bacteria</taxon>
        <taxon>Pseudomonadati</taxon>
        <taxon>Pseudomonadota</taxon>
        <taxon>Alphaproteobacteria</taxon>
        <taxon>PS1 clade</taxon>
    </lineage>
</organism>
<protein>
    <recommendedName>
        <fullName evidence="4">Parvulin-like PPIase</fullName>
        <ecNumber evidence="3">5.2.1.8</ecNumber>
    </recommendedName>
    <alternativeName>
        <fullName evidence="8">Peptidyl-prolyl cis-trans isomerase plp</fullName>
    </alternativeName>
    <alternativeName>
        <fullName evidence="9">Rotamase plp</fullName>
    </alternativeName>
</protein>
<evidence type="ECO:0000313" key="12">
    <source>
        <dbReference type="EMBL" id="MBL6761785.1"/>
    </source>
</evidence>
<dbReference type="Proteomes" id="UP000785783">
    <property type="component" value="Unassembled WGS sequence"/>
</dbReference>
<name>A0A937HHL0_9PROT</name>
<dbReference type="PROSITE" id="PS50198">
    <property type="entry name" value="PPIC_PPIASE_2"/>
    <property type="match status" value="1"/>
</dbReference>
<evidence type="ECO:0000256" key="8">
    <source>
        <dbReference type="ARBA" id="ARBA00030642"/>
    </source>
</evidence>
<dbReference type="PANTHER" id="PTHR47245:SF1">
    <property type="entry name" value="FOLDASE PROTEIN PRSA"/>
    <property type="match status" value="1"/>
</dbReference>
<dbReference type="EMBL" id="JADHOK010000036">
    <property type="protein sequence ID" value="MBL6761785.1"/>
    <property type="molecule type" value="Genomic_DNA"/>
</dbReference>
<dbReference type="GO" id="GO:0003755">
    <property type="term" value="F:peptidyl-prolyl cis-trans isomerase activity"/>
    <property type="evidence" value="ECO:0007669"/>
    <property type="project" value="UniProtKB-KW"/>
</dbReference>
<evidence type="ECO:0000256" key="7">
    <source>
        <dbReference type="ARBA" id="ARBA00023235"/>
    </source>
</evidence>
<dbReference type="PANTHER" id="PTHR47245">
    <property type="entry name" value="PEPTIDYLPROLYL ISOMERASE"/>
    <property type="match status" value="1"/>
</dbReference>
<dbReference type="Gene3D" id="1.10.8.1040">
    <property type="match status" value="1"/>
</dbReference>
<evidence type="ECO:0000259" key="11">
    <source>
        <dbReference type="PROSITE" id="PS50198"/>
    </source>
</evidence>
<keyword evidence="7 10" id="KW-0413">Isomerase</keyword>
<proteinExistence type="inferred from homology"/>
<dbReference type="Pfam" id="PF13145">
    <property type="entry name" value="Rotamase_2"/>
    <property type="match status" value="1"/>
</dbReference>
<comment type="caution">
    <text evidence="12">The sequence shown here is derived from an EMBL/GenBank/DDBJ whole genome shotgun (WGS) entry which is preliminary data.</text>
</comment>
<dbReference type="InterPro" id="IPR027304">
    <property type="entry name" value="Trigger_fact/SurA_dom_sf"/>
</dbReference>
<accession>A0A937HHL0</accession>
<dbReference type="InterPro" id="IPR000297">
    <property type="entry name" value="PPIase_PpiC"/>
</dbReference>
<evidence type="ECO:0000256" key="2">
    <source>
        <dbReference type="ARBA" id="ARBA00007656"/>
    </source>
</evidence>
<evidence type="ECO:0000256" key="1">
    <source>
        <dbReference type="ARBA" id="ARBA00000971"/>
    </source>
</evidence>
<dbReference type="AlphaFoldDB" id="A0A937HHL0"/>
<evidence type="ECO:0000256" key="9">
    <source>
        <dbReference type="ARBA" id="ARBA00031484"/>
    </source>
</evidence>
<dbReference type="EC" id="5.2.1.8" evidence="3"/>
<gene>
    <name evidence="12" type="ORF">ISQ19_03715</name>
</gene>
<dbReference type="Pfam" id="PF13624">
    <property type="entry name" value="SurA_N_3"/>
    <property type="match status" value="1"/>
</dbReference>
<evidence type="ECO:0000256" key="6">
    <source>
        <dbReference type="ARBA" id="ARBA00023110"/>
    </source>
</evidence>
<feature type="domain" description="PpiC" evidence="11">
    <location>
        <begin position="146"/>
        <end position="246"/>
    </location>
</feature>
<evidence type="ECO:0000256" key="10">
    <source>
        <dbReference type="PROSITE-ProRule" id="PRU00278"/>
    </source>
</evidence>
<dbReference type="SUPFAM" id="SSF109998">
    <property type="entry name" value="Triger factor/SurA peptide-binding domain-like"/>
    <property type="match status" value="1"/>
</dbReference>